<protein>
    <submittedName>
        <fullName evidence="5">Transketolase, C-terminal section</fullName>
        <ecNumber evidence="5">2.2.1.1</ecNumber>
    </submittedName>
</protein>
<dbReference type="InterPro" id="IPR009014">
    <property type="entry name" value="Transketo_C/PFOR_II"/>
</dbReference>
<dbReference type="RefSeq" id="WP_068463684.1">
    <property type="nucleotide sequence ID" value="NZ_LMTR01000082.1"/>
</dbReference>
<dbReference type="InterPro" id="IPR051157">
    <property type="entry name" value="PDH/Transketolase"/>
</dbReference>
<dbReference type="PATRIC" id="fig|121290.4.peg.503"/>
<organism evidence="5 6">
    <name type="scientific">Hyphomicrobium sulfonivorans</name>
    <dbReference type="NCBI Taxonomy" id="121290"/>
    <lineage>
        <taxon>Bacteria</taxon>
        <taxon>Pseudomonadati</taxon>
        <taxon>Pseudomonadota</taxon>
        <taxon>Alphaproteobacteria</taxon>
        <taxon>Hyphomicrobiales</taxon>
        <taxon>Hyphomicrobiaceae</taxon>
        <taxon>Hyphomicrobium</taxon>
    </lineage>
</organism>
<dbReference type="Gene3D" id="3.40.50.920">
    <property type="match status" value="1"/>
</dbReference>
<proteinExistence type="inferred from homology"/>
<dbReference type="FunFam" id="3.40.50.970:FF:000129">
    <property type="entry name" value="Transketolase"/>
    <property type="match status" value="1"/>
</dbReference>
<dbReference type="SUPFAM" id="SSF52518">
    <property type="entry name" value="Thiamin diphosphate-binding fold (THDP-binding)"/>
    <property type="match status" value="1"/>
</dbReference>
<dbReference type="InterPro" id="IPR005475">
    <property type="entry name" value="Transketolase-like_Pyr-bd"/>
</dbReference>
<dbReference type="SMART" id="SM00861">
    <property type="entry name" value="Transket_pyr"/>
    <property type="match status" value="1"/>
</dbReference>
<dbReference type="Pfam" id="PF02779">
    <property type="entry name" value="Transket_pyr"/>
    <property type="match status" value="1"/>
</dbReference>
<keyword evidence="3" id="KW-0786">Thiamine pyrophosphate</keyword>
<gene>
    <name evidence="5" type="ORF">APY04_2903</name>
</gene>
<dbReference type="PANTHER" id="PTHR43825:SF5">
    <property type="entry name" value="HYPOTHETICAL TRANSKETOLASE FAMILY PROTEIN"/>
    <property type="match status" value="1"/>
</dbReference>
<comment type="similarity">
    <text evidence="2">Belongs to the transketolase family.</text>
</comment>
<sequence>MTRSTFINSLCEAAAKHEDIFLICGDLGYSVLEPFARRFPDRFLNAGIAEQNMTQVAVGLAREGYNVFTYSIGNFPTLRCMEQIRYDLCYHEANVKIVAVGAGYAYGPQGVSHHTTEDVAMLRSIPNMLLCAPADPIEAQAAAEFMAAFRGPGYVRLNKAGEPRLHSEADGLGFRPGHFLKLKDGEGTAVVASGAILALAVAELEHLGKRWALYSSPFIGNYALQELLALASYDELITLEEHQLNGGFGSSIVEAMSDLYANGVIKNMPRIRRKGIPNCFIGTCGTQDYLRQVAGLSLIGS</sequence>
<keyword evidence="6" id="KW-1185">Reference proteome</keyword>
<evidence type="ECO:0000259" key="4">
    <source>
        <dbReference type="SMART" id="SM00861"/>
    </source>
</evidence>
<dbReference type="GO" id="GO:0004802">
    <property type="term" value="F:transketolase activity"/>
    <property type="evidence" value="ECO:0007669"/>
    <property type="project" value="UniProtKB-EC"/>
</dbReference>
<dbReference type="InterPro" id="IPR029061">
    <property type="entry name" value="THDP-binding"/>
</dbReference>
<comment type="cofactor">
    <cofactor evidence="1">
        <name>thiamine diphosphate</name>
        <dbReference type="ChEBI" id="CHEBI:58937"/>
    </cofactor>
</comment>
<dbReference type="Gene3D" id="3.40.50.970">
    <property type="match status" value="1"/>
</dbReference>
<evidence type="ECO:0000256" key="3">
    <source>
        <dbReference type="ARBA" id="ARBA00023052"/>
    </source>
</evidence>
<dbReference type="Proteomes" id="UP000059074">
    <property type="component" value="Unassembled WGS sequence"/>
</dbReference>
<evidence type="ECO:0000256" key="2">
    <source>
        <dbReference type="ARBA" id="ARBA00007131"/>
    </source>
</evidence>
<evidence type="ECO:0000313" key="6">
    <source>
        <dbReference type="Proteomes" id="UP000059074"/>
    </source>
</evidence>
<dbReference type="EMBL" id="LMTR01000082">
    <property type="protein sequence ID" value="KWT65154.1"/>
    <property type="molecule type" value="Genomic_DNA"/>
</dbReference>
<dbReference type="SUPFAM" id="SSF52922">
    <property type="entry name" value="TK C-terminal domain-like"/>
    <property type="match status" value="1"/>
</dbReference>
<dbReference type="AlphaFoldDB" id="A0A109BAN4"/>
<keyword evidence="5" id="KW-0808">Transferase</keyword>
<dbReference type="CDD" id="cd07033">
    <property type="entry name" value="TPP_PYR_DXS_TK_like"/>
    <property type="match status" value="1"/>
</dbReference>
<reference evidence="5 6" key="1">
    <citation type="submission" date="2015-10" db="EMBL/GenBank/DDBJ databases">
        <title>Transcriptomic analysis of a linuron degrading triple-species bacterial consortium.</title>
        <authorList>
            <person name="Albers P."/>
        </authorList>
    </citation>
    <scope>NUCLEOTIDE SEQUENCE [LARGE SCALE GENOMIC DNA]</scope>
    <source>
        <strain evidence="5 6">WDL6</strain>
    </source>
</reference>
<dbReference type="STRING" id="121290.APY04_2903"/>
<evidence type="ECO:0000313" key="5">
    <source>
        <dbReference type="EMBL" id="KWT65154.1"/>
    </source>
</evidence>
<dbReference type="OrthoDB" id="8732661at2"/>
<evidence type="ECO:0000256" key="1">
    <source>
        <dbReference type="ARBA" id="ARBA00001964"/>
    </source>
</evidence>
<comment type="caution">
    <text evidence="5">The sequence shown here is derived from an EMBL/GenBank/DDBJ whole genome shotgun (WGS) entry which is preliminary data.</text>
</comment>
<accession>A0A109BAN4</accession>
<name>A0A109BAN4_HYPSL</name>
<dbReference type="PANTHER" id="PTHR43825">
    <property type="entry name" value="PYRUVATE DEHYDROGENASE E1 COMPONENT"/>
    <property type="match status" value="1"/>
</dbReference>
<dbReference type="EC" id="2.2.1.1" evidence="5"/>
<feature type="domain" description="Transketolase-like pyrimidine-binding" evidence="4">
    <location>
        <begin position="2"/>
        <end position="164"/>
    </location>
</feature>